<gene>
    <name evidence="3" type="ORF">CBP76_08005</name>
</gene>
<feature type="transmembrane region" description="Helical" evidence="1">
    <location>
        <begin position="48"/>
        <end position="72"/>
    </location>
</feature>
<keyword evidence="1" id="KW-0472">Membrane</keyword>
<evidence type="ECO:0000313" key="4">
    <source>
        <dbReference type="Proteomes" id="UP000235649"/>
    </source>
</evidence>
<comment type="caution">
    <text evidence="3">The sequence shown here is derived from an EMBL/GenBank/DDBJ whole genome shotgun (WGS) entry which is preliminary data.</text>
</comment>
<proteinExistence type="predicted"/>
<dbReference type="Gene3D" id="3.30.565.10">
    <property type="entry name" value="Histidine kinase-like ATPase, C-terminal domain"/>
    <property type="match status" value="1"/>
</dbReference>
<reference evidence="3 4" key="1">
    <citation type="submission" date="2017-05" db="EMBL/GenBank/DDBJ databases">
        <title>Lactobacillus nurukis nov., sp. nov., isolated from nuruk.</title>
        <authorList>
            <person name="Kim S.-J."/>
        </authorList>
    </citation>
    <scope>NUCLEOTIDE SEQUENCE [LARGE SCALE GENOMIC DNA]</scope>
    <source>
        <strain evidence="3 4">SYF10-1a</strain>
    </source>
</reference>
<dbReference type="EMBL" id="NIPR01000027">
    <property type="protein sequence ID" value="PMD69512.1"/>
    <property type="molecule type" value="Genomic_DNA"/>
</dbReference>
<dbReference type="PANTHER" id="PTHR40448:SF1">
    <property type="entry name" value="TWO-COMPONENT SENSOR HISTIDINE KINASE"/>
    <property type="match status" value="1"/>
</dbReference>
<dbReference type="Pfam" id="PF14501">
    <property type="entry name" value="HATPase_c_5"/>
    <property type="match status" value="1"/>
</dbReference>
<keyword evidence="4" id="KW-1185">Reference proteome</keyword>
<keyword evidence="1" id="KW-1133">Transmembrane helix</keyword>
<accession>A0A2N7ATK9</accession>
<dbReference type="InterPro" id="IPR032834">
    <property type="entry name" value="NatK-like_C"/>
</dbReference>
<dbReference type="InterPro" id="IPR036890">
    <property type="entry name" value="HATPase_C_sf"/>
</dbReference>
<dbReference type="AlphaFoldDB" id="A0A2N7ATK9"/>
<feature type="domain" description="Sensor histidine kinase NatK-like C-terminal" evidence="2">
    <location>
        <begin position="347"/>
        <end position="442"/>
    </location>
</feature>
<name>A0A2N7ATK9_9LACO</name>
<dbReference type="GO" id="GO:0042802">
    <property type="term" value="F:identical protein binding"/>
    <property type="evidence" value="ECO:0007669"/>
    <property type="project" value="TreeGrafter"/>
</dbReference>
<sequence length="448" mass="52396">MVYVDWQLSLAANFFVLFSILQLHRYFLKLFDIKHLISDMTLSVTFGYVGLFFDDIFILFLICFVLLVNWLFSKNHHLNNLKSISLIMAANVETVLFSLGTYTARIIFFMVNNDWKLRILEELQQNFIITSLIINIIYLAIFLLFAEKNREKTIKLWIQIEQYHLGKRVFSISFSVFLAFMVILSISDFQSVTATIQAIILSFFTIILIVTYRQLVFFVQTIAIQKESQEEILYNKQLNEYLTSVHQQYTELRKFKHDFQNIMLSMKPIVDKSDSVELKNYYRDILKEQTELSKISEGNISQINTINSDTIRGLIIQKFFIAKSKKIEFNLELTQDSYYFKQDTLIIVRILGILLDNAFEYVQTINDKEVTCAIVQSNNTTEITIDNPIKQDLDFKKIFKNGYTTKENHSGFGLANVRQLITESDNLYLETKIIHNHLMMTLIIVGGD</sequence>
<dbReference type="OrthoDB" id="1652078at2"/>
<protein>
    <recommendedName>
        <fullName evidence="2">Sensor histidine kinase NatK-like C-terminal domain-containing protein</fullName>
    </recommendedName>
</protein>
<feature type="transmembrane region" description="Helical" evidence="1">
    <location>
        <begin position="127"/>
        <end position="146"/>
    </location>
</feature>
<evidence type="ECO:0000259" key="2">
    <source>
        <dbReference type="Pfam" id="PF14501"/>
    </source>
</evidence>
<dbReference type="SUPFAM" id="SSF55874">
    <property type="entry name" value="ATPase domain of HSP90 chaperone/DNA topoisomerase II/histidine kinase"/>
    <property type="match status" value="1"/>
</dbReference>
<dbReference type="Proteomes" id="UP000235649">
    <property type="component" value="Unassembled WGS sequence"/>
</dbReference>
<feature type="transmembrane region" description="Helical" evidence="1">
    <location>
        <begin position="167"/>
        <end position="186"/>
    </location>
</feature>
<evidence type="ECO:0000256" key="1">
    <source>
        <dbReference type="SAM" id="Phobius"/>
    </source>
</evidence>
<feature type="transmembrane region" description="Helical" evidence="1">
    <location>
        <begin position="7"/>
        <end position="28"/>
    </location>
</feature>
<dbReference type="PANTHER" id="PTHR40448">
    <property type="entry name" value="TWO-COMPONENT SENSOR HISTIDINE KINASE"/>
    <property type="match status" value="1"/>
</dbReference>
<feature type="transmembrane region" description="Helical" evidence="1">
    <location>
        <begin position="84"/>
        <end position="107"/>
    </location>
</feature>
<keyword evidence="1" id="KW-0812">Transmembrane</keyword>
<evidence type="ECO:0000313" key="3">
    <source>
        <dbReference type="EMBL" id="PMD69512.1"/>
    </source>
</evidence>
<organism evidence="3 4">
    <name type="scientific">Companilactobacillus nuruki</name>
    <dbReference type="NCBI Taxonomy" id="1993540"/>
    <lineage>
        <taxon>Bacteria</taxon>
        <taxon>Bacillati</taxon>
        <taxon>Bacillota</taxon>
        <taxon>Bacilli</taxon>
        <taxon>Lactobacillales</taxon>
        <taxon>Lactobacillaceae</taxon>
        <taxon>Companilactobacillus</taxon>
    </lineage>
</organism>
<feature type="transmembrane region" description="Helical" evidence="1">
    <location>
        <begin position="192"/>
        <end position="212"/>
    </location>
</feature>